<evidence type="ECO:0000313" key="1">
    <source>
        <dbReference type="EMBL" id="CAE6526011.1"/>
    </source>
</evidence>
<dbReference type="EMBL" id="CAJMWZ010006663">
    <property type="protein sequence ID" value="CAE6526011.1"/>
    <property type="molecule type" value="Genomic_DNA"/>
</dbReference>
<dbReference type="Gene3D" id="3.80.10.10">
    <property type="entry name" value="Ribonuclease Inhibitor"/>
    <property type="match status" value="1"/>
</dbReference>
<dbReference type="AlphaFoldDB" id="A0A8H3HF96"/>
<dbReference type="Proteomes" id="UP000663850">
    <property type="component" value="Unassembled WGS sequence"/>
</dbReference>
<reference evidence="1" key="1">
    <citation type="submission" date="2021-01" db="EMBL/GenBank/DDBJ databases">
        <authorList>
            <person name="Kaushik A."/>
        </authorList>
    </citation>
    <scope>NUCLEOTIDE SEQUENCE</scope>
    <source>
        <strain evidence="1">Type strain: AG8-Rh-89/</strain>
    </source>
</reference>
<comment type="caution">
    <text evidence="1">The sequence shown here is derived from an EMBL/GenBank/DDBJ whole genome shotgun (WGS) entry which is preliminary data.</text>
</comment>
<evidence type="ECO:0000313" key="2">
    <source>
        <dbReference type="Proteomes" id="UP000663850"/>
    </source>
</evidence>
<organism evidence="1 2">
    <name type="scientific">Rhizoctonia solani</name>
    <dbReference type="NCBI Taxonomy" id="456999"/>
    <lineage>
        <taxon>Eukaryota</taxon>
        <taxon>Fungi</taxon>
        <taxon>Dikarya</taxon>
        <taxon>Basidiomycota</taxon>
        <taxon>Agaricomycotina</taxon>
        <taxon>Agaricomycetes</taxon>
        <taxon>Cantharellales</taxon>
        <taxon>Ceratobasidiaceae</taxon>
        <taxon>Rhizoctonia</taxon>
    </lineage>
</organism>
<dbReference type="InterPro" id="IPR032675">
    <property type="entry name" value="LRR_dom_sf"/>
</dbReference>
<proteinExistence type="predicted"/>
<sequence length="241" mass="27505">MSTTGGKKGKSSYATLIAFRNLVDFTLDIDCTPSDIEAELLDPLKSIMTNSPKLECLQFGFRGTPITPEHIASSLGAHFTLPYLYKFHLSGSFTFYPGTVLWFGRCRCCRTTSITNWKLEPEDDTGLEISNDDLNLPVLRELEIRVENLPKALEILELLMPATTGLEELEFPAVRYEYHEELLDLLAHTPDLRHLCLWNYDVSCERDTHAPVPGGLHRQELLARMKRMYPELQVECLGRWN</sequence>
<protein>
    <submittedName>
        <fullName evidence="1">Uncharacterized protein</fullName>
    </submittedName>
</protein>
<gene>
    <name evidence="1" type="ORF">RDB_LOCUS123980</name>
</gene>
<name>A0A8H3HF96_9AGAM</name>
<accession>A0A8H3HF96</accession>